<accession>A0A369MUI7</accession>
<evidence type="ECO:0000313" key="1">
    <source>
        <dbReference type="EMBL" id="RDB80446.1"/>
    </source>
</evidence>
<evidence type="ECO:0000313" key="2">
    <source>
        <dbReference type="Proteomes" id="UP000253752"/>
    </source>
</evidence>
<dbReference type="EC" id="2.1.3.3" evidence="1"/>
<name>A0A369MUI7_EGGLN</name>
<feature type="non-terminal residue" evidence="1">
    <location>
        <position position="1"/>
    </location>
</feature>
<protein>
    <submittedName>
        <fullName evidence="1">Putrescine carbamoyltransferase</fullName>
        <ecNumber evidence="1">2.1.3.3</ecNumber>
    </submittedName>
</protein>
<keyword evidence="1" id="KW-0808">Transferase</keyword>
<dbReference type="Proteomes" id="UP000253752">
    <property type="component" value="Unassembled WGS sequence"/>
</dbReference>
<reference evidence="1 2" key="1">
    <citation type="journal article" date="2018" name="Elife">
        <title>Discovery and characterization of a prevalent human gut bacterial enzyme sufficient for the inactivation of a family of plant toxins.</title>
        <authorList>
            <person name="Koppel N."/>
            <person name="Bisanz J.E."/>
            <person name="Pandelia M.E."/>
            <person name="Turnbaugh P.J."/>
            <person name="Balskus E.P."/>
        </authorList>
    </citation>
    <scope>NUCLEOTIDE SEQUENCE [LARGE SCALE GENOMIC DNA]</scope>
    <source>
        <strain evidence="1 2">MR1 #12</strain>
    </source>
</reference>
<dbReference type="GO" id="GO:0004585">
    <property type="term" value="F:ornithine carbamoyltransferase activity"/>
    <property type="evidence" value="ECO:0007669"/>
    <property type="project" value="UniProtKB-EC"/>
</dbReference>
<organism evidence="1 2">
    <name type="scientific">Eggerthella lenta</name>
    <name type="common">Eubacterium lentum</name>
    <dbReference type="NCBI Taxonomy" id="84112"/>
    <lineage>
        <taxon>Bacteria</taxon>
        <taxon>Bacillati</taxon>
        <taxon>Actinomycetota</taxon>
        <taxon>Coriobacteriia</taxon>
        <taxon>Eggerthellales</taxon>
        <taxon>Eggerthellaceae</taxon>
        <taxon>Eggerthella</taxon>
    </lineage>
</organism>
<dbReference type="AlphaFoldDB" id="A0A369MUI7"/>
<gene>
    <name evidence="1" type="ORF">C1872_05875</name>
</gene>
<sequence>LCWVEAENRKHSIRAILAYLCPKTKEDADAADAAEARMNAVLGKIGK</sequence>
<proteinExistence type="predicted"/>
<comment type="caution">
    <text evidence="1">The sequence shown here is derived from an EMBL/GenBank/DDBJ whole genome shotgun (WGS) entry which is preliminary data.</text>
</comment>
<dbReference type="EMBL" id="PPTX01000006">
    <property type="protein sequence ID" value="RDB80446.1"/>
    <property type="molecule type" value="Genomic_DNA"/>
</dbReference>